<name>A0AC60Q574_IXOPE</name>
<proteinExistence type="predicted"/>
<keyword evidence="2" id="KW-1185">Reference proteome</keyword>
<organism evidence="1 2">
    <name type="scientific">Ixodes persulcatus</name>
    <name type="common">Taiga tick</name>
    <dbReference type="NCBI Taxonomy" id="34615"/>
    <lineage>
        <taxon>Eukaryota</taxon>
        <taxon>Metazoa</taxon>
        <taxon>Ecdysozoa</taxon>
        <taxon>Arthropoda</taxon>
        <taxon>Chelicerata</taxon>
        <taxon>Arachnida</taxon>
        <taxon>Acari</taxon>
        <taxon>Parasitiformes</taxon>
        <taxon>Ixodida</taxon>
        <taxon>Ixodoidea</taxon>
        <taxon>Ixodidae</taxon>
        <taxon>Ixodinae</taxon>
        <taxon>Ixodes</taxon>
    </lineage>
</organism>
<evidence type="ECO:0000313" key="2">
    <source>
        <dbReference type="Proteomes" id="UP000805193"/>
    </source>
</evidence>
<dbReference type="EMBL" id="JABSTQ010009460">
    <property type="protein sequence ID" value="KAG0428953.1"/>
    <property type="molecule type" value="Genomic_DNA"/>
</dbReference>
<accession>A0AC60Q574</accession>
<gene>
    <name evidence="1" type="ORF">HPB47_024111</name>
</gene>
<dbReference type="Proteomes" id="UP000805193">
    <property type="component" value="Unassembled WGS sequence"/>
</dbReference>
<protein>
    <submittedName>
        <fullName evidence="1">Uncharacterized protein</fullName>
    </submittedName>
</protein>
<reference evidence="1 2" key="1">
    <citation type="journal article" date="2020" name="Cell">
        <title>Large-Scale Comparative Analyses of Tick Genomes Elucidate Their Genetic Diversity and Vector Capacities.</title>
        <authorList>
            <consortium name="Tick Genome and Microbiome Consortium (TIGMIC)"/>
            <person name="Jia N."/>
            <person name="Wang J."/>
            <person name="Shi W."/>
            <person name="Du L."/>
            <person name="Sun Y."/>
            <person name="Zhan W."/>
            <person name="Jiang J.F."/>
            <person name="Wang Q."/>
            <person name="Zhang B."/>
            <person name="Ji P."/>
            <person name="Bell-Sakyi L."/>
            <person name="Cui X.M."/>
            <person name="Yuan T.T."/>
            <person name="Jiang B.G."/>
            <person name="Yang W.F."/>
            <person name="Lam T.T."/>
            <person name="Chang Q.C."/>
            <person name="Ding S.J."/>
            <person name="Wang X.J."/>
            <person name="Zhu J.G."/>
            <person name="Ruan X.D."/>
            <person name="Zhao L."/>
            <person name="Wei J.T."/>
            <person name="Ye R.Z."/>
            <person name="Que T.C."/>
            <person name="Du C.H."/>
            <person name="Zhou Y.H."/>
            <person name="Cheng J.X."/>
            <person name="Dai P.F."/>
            <person name="Guo W.B."/>
            <person name="Han X.H."/>
            <person name="Huang E.J."/>
            <person name="Li L.F."/>
            <person name="Wei W."/>
            <person name="Gao Y.C."/>
            <person name="Liu J.Z."/>
            <person name="Shao H.Z."/>
            <person name="Wang X."/>
            <person name="Wang C.C."/>
            <person name="Yang T.C."/>
            <person name="Huo Q.B."/>
            <person name="Li W."/>
            <person name="Chen H.Y."/>
            <person name="Chen S.E."/>
            <person name="Zhou L.G."/>
            <person name="Ni X.B."/>
            <person name="Tian J.H."/>
            <person name="Sheng Y."/>
            <person name="Liu T."/>
            <person name="Pan Y.S."/>
            <person name="Xia L.Y."/>
            <person name="Li J."/>
            <person name="Zhao F."/>
            <person name="Cao W.C."/>
        </authorList>
    </citation>
    <scope>NUCLEOTIDE SEQUENCE [LARGE SCALE GENOMIC DNA]</scope>
    <source>
        <strain evidence="1">Iper-2018</strain>
    </source>
</reference>
<sequence>MADQHAGPSSVMTPKKKRKVRGELAKDEAEPSRKQRFREAWLELPEFKGWLAPDPRNPFRASCKACNASLVAGHSELTKHSKRDAHIKATAGLRKQNLMTAFVQKSNPHEQNVKTAEIKMSAFVAEHALSFKAMDHLGELAKVVFHDSAIAKGVSLHRTKCESIVKNVLAKAETEVLAHRLGASKFSIFVDEGTDITNTKLLCCVVRYFSEEQDQVITQLLEVIPLDARSCSSESLASAVEKCLSEKKVPLTNIIALACDNASVMVGERNSLMTRLREKADDSFITIRCICHSLHIAASKAALKLPRNVEDLLRNVANYFSHSCKRQAQLAELQEYLHKEKNKILRPSETRWLVLHQCVERVLQEWETLKLLFLQAATEDRIVAAELILKDMNPITEAYLKFMQYVLGFFNKLNAMFQSKDSLIAVIQEESQRLLRCLCQNFMKPSSIEDPAKLNPLDPRSLLALEELYVGAGCQGILDKITMEGGSSEVRDFKLRCMSFYQTAVLEVQKRLPISGPFFHEVRFVQPSTALSYEARKRLPSLPVLQDRYKHLLPSVGDVEQEWRMLPSFFTECEKIELQTKSPDAFWGQVSKTKTFDDKLVLPNIATLAKLVLTLPHSNAETERIFSMLSDMKTRKRNRLGPESVNALLLVKSAMATRGETCVSLTVKEGHMKLFNKEMYN</sequence>
<evidence type="ECO:0000313" key="1">
    <source>
        <dbReference type="EMBL" id="KAG0428953.1"/>
    </source>
</evidence>
<comment type="caution">
    <text evidence="1">The sequence shown here is derived from an EMBL/GenBank/DDBJ whole genome shotgun (WGS) entry which is preliminary data.</text>
</comment>